<dbReference type="Gene3D" id="3.30.1360.40">
    <property type="match status" value="1"/>
</dbReference>
<keyword evidence="3" id="KW-0648">Protein biosynthesis</keyword>
<dbReference type="GO" id="GO:0005739">
    <property type="term" value="C:mitochondrion"/>
    <property type="evidence" value="ECO:0007669"/>
    <property type="project" value="TreeGrafter"/>
</dbReference>
<dbReference type="EMBL" id="ML004454">
    <property type="protein sequence ID" value="RKP30681.1"/>
    <property type="molecule type" value="Genomic_DNA"/>
</dbReference>
<dbReference type="InterPro" id="IPR036191">
    <property type="entry name" value="RRF_sf"/>
</dbReference>
<feature type="domain" description="Ribosome recycling factor" evidence="6">
    <location>
        <begin position="70"/>
        <end position="235"/>
    </location>
</feature>
<evidence type="ECO:0000313" key="7">
    <source>
        <dbReference type="EMBL" id="RKP30681.1"/>
    </source>
</evidence>
<evidence type="ECO:0000259" key="6">
    <source>
        <dbReference type="Pfam" id="PF01765"/>
    </source>
</evidence>
<dbReference type="PANTHER" id="PTHR20982">
    <property type="entry name" value="RIBOSOME RECYCLING FACTOR"/>
    <property type="match status" value="1"/>
</dbReference>
<evidence type="ECO:0000256" key="2">
    <source>
        <dbReference type="ARBA" id="ARBA00020581"/>
    </source>
</evidence>
<evidence type="ECO:0000256" key="4">
    <source>
        <dbReference type="ARBA" id="ARBA00024909"/>
    </source>
</evidence>
<reference evidence="8" key="1">
    <citation type="journal article" date="2018" name="Nat. Microbiol.">
        <title>Leveraging single-cell genomics to expand the fungal tree of life.</title>
        <authorList>
            <person name="Ahrendt S.R."/>
            <person name="Quandt C.A."/>
            <person name="Ciobanu D."/>
            <person name="Clum A."/>
            <person name="Salamov A."/>
            <person name="Andreopoulos B."/>
            <person name="Cheng J.F."/>
            <person name="Woyke T."/>
            <person name="Pelin A."/>
            <person name="Henrissat B."/>
            <person name="Reynolds N.K."/>
            <person name="Benny G.L."/>
            <person name="Smith M.E."/>
            <person name="James T.Y."/>
            <person name="Grigoriev I.V."/>
        </authorList>
    </citation>
    <scope>NUCLEOTIDE SEQUENCE [LARGE SCALE GENOMIC DNA]</scope>
    <source>
        <strain evidence="8">Baker2002</strain>
    </source>
</reference>
<dbReference type="SUPFAM" id="SSF55194">
    <property type="entry name" value="Ribosome recycling factor, RRF"/>
    <property type="match status" value="1"/>
</dbReference>
<evidence type="ECO:0000256" key="5">
    <source>
        <dbReference type="ARBA" id="ARBA00033107"/>
    </source>
</evidence>
<evidence type="ECO:0000256" key="3">
    <source>
        <dbReference type="ARBA" id="ARBA00022917"/>
    </source>
</evidence>
<proteinExistence type="inferred from homology"/>
<organism evidence="7 8">
    <name type="scientific">Metschnikowia bicuspidata</name>
    <dbReference type="NCBI Taxonomy" id="27322"/>
    <lineage>
        <taxon>Eukaryota</taxon>
        <taxon>Fungi</taxon>
        <taxon>Dikarya</taxon>
        <taxon>Ascomycota</taxon>
        <taxon>Saccharomycotina</taxon>
        <taxon>Pichiomycetes</taxon>
        <taxon>Metschnikowiaceae</taxon>
        <taxon>Metschnikowia</taxon>
    </lineage>
</organism>
<gene>
    <name evidence="7" type="ORF">METBISCDRAFT_30758</name>
</gene>
<dbReference type="Gene3D" id="1.10.132.20">
    <property type="entry name" value="Ribosome-recycling factor"/>
    <property type="match status" value="1"/>
</dbReference>
<dbReference type="PANTHER" id="PTHR20982:SF3">
    <property type="entry name" value="MITOCHONDRIAL RIBOSOME RECYCLING FACTOR PSEUDO 1"/>
    <property type="match status" value="1"/>
</dbReference>
<protein>
    <recommendedName>
        <fullName evidence="2">Ribosome-recycling factor, mitochondrial</fullName>
    </recommendedName>
    <alternativeName>
        <fullName evidence="5">Ribosome-releasing factor, mitochondrial</fullName>
    </alternativeName>
</protein>
<dbReference type="OrthoDB" id="407355at2759"/>
<dbReference type="Proteomes" id="UP000268321">
    <property type="component" value="Unassembled WGS sequence"/>
</dbReference>
<dbReference type="GO" id="GO:0043023">
    <property type="term" value="F:ribosomal large subunit binding"/>
    <property type="evidence" value="ECO:0007669"/>
    <property type="project" value="TreeGrafter"/>
</dbReference>
<evidence type="ECO:0000313" key="8">
    <source>
        <dbReference type="Proteomes" id="UP000268321"/>
    </source>
</evidence>
<name>A0A4P9ZER8_9ASCO</name>
<dbReference type="AlphaFoldDB" id="A0A4P9ZER8"/>
<comment type="function">
    <text evidence="4">Necessary for protein synthesis in mitochondria. Functions as a ribosome recycling factor in mitochondria.</text>
</comment>
<keyword evidence="8" id="KW-1185">Reference proteome</keyword>
<comment type="similarity">
    <text evidence="1">Belongs to the RRF family.</text>
</comment>
<accession>A0A4P9ZER8</accession>
<sequence length="236" mass="26649">MIYFVYQILPHNCRSVRSILCSSLFLQKKGKKGAKAVEEEPVQVDAKDRIDFDSAKQKLQAVVDRFAKYANDAKLGKTSPKVFDNLMVQTDHGDQPYTSLAQTSIKGRNFIMTVYDPANIQRIINSVLGSGLNLNPVVDPSNKLTLKMPLPPITTELKNESVKELKNVYEKLRNGASLGKNHTLSSIRADARHKLTKNKKLDNLETEVWNEYEKLHKIYVSKLSEMIKAAETAIMK</sequence>
<evidence type="ECO:0000256" key="1">
    <source>
        <dbReference type="ARBA" id="ARBA00005912"/>
    </source>
</evidence>
<dbReference type="InterPro" id="IPR023584">
    <property type="entry name" value="Ribosome_recyc_fac_dom"/>
</dbReference>
<dbReference type="InterPro" id="IPR002661">
    <property type="entry name" value="Ribosome_recyc_fac"/>
</dbReference>
<dbReference type="Pfam" id="PF01765">
    <property type="entry name" value="RRF"/>
    <property type="match status" value="1"/>
</dbReference>
<dbReference type="GO" id="GO:0006412">
    <property type="term" value="P:translation"/>
    <property type="evidence" value="ECO:0007669"/>
    <property type="project" value="UniProtKB-KW"/>
</dbReference>